<comment type="caution">
    <text evidence="4">The sequence shown here is derived from an EMBL/GenBank/DDBJ whole genome shotgun (WGS) entry which is preliminary data.</text>
</comment>
<dbReference type="Gene3D" id="2.60.40.1470">
    <property type="entry name" value="ApaG domain"/>
    <property type="match status" value="1"/>
</dbReference>
<feature type="domain" description="ApaG" evidence="3">
    <location>
        <begin position="53"/>
        <end position="177"/>
    </location>
</feature>
<evidence type="ECO:0000256" key="2">
    <source>
        <dbReference type="HAMAP-Rule" id="MF_00791"/>
    </source>
</evidence>
<dbReference type="HAMAP" id="MF_00791">
    <property type="entry name" value="ApaG"/>
    <property type="match status" value="1"/>
</dbReference>
<sequence length="180" mass="19669">MFIIVKACDNLDCGVRGDAPGRMREGVMDKSLGDGASDAVDTMAISGLPGQYEQRTKDVIVRVEPEYLAEQSSPTDGRFIWAYTVEIDNQSAHDLRVTGRYWHIADSRGQVQEVRGQGVVGETPVVKAGEQFRYTSGAPLSAPSGMMSGSYRVEPETGEPYDIDIPVFLLDSPFEGTLFN</sequence>
<evidence type="ECO:0000313" key="4">
    <source>
        <dbReference type="EMBL" id="GLQ20827.1"/>
    </source>
</evidence>
<evidence type="ECO:0000259" key="3">
    <source>
        <dbReference type="PROSITE" id="PS51087"/>
    </source>
</evidence>
<dbReference type="EMBL" id="BSNJ01000003">
    <property type="protein sequence ID" value="GLQ20827.1"/>
    <property type="molecule type" value="Genomic_DNA"/>
</dbReference>
<dbReference type="SUPFAM" id="SSF110069">
    <property type="entry name" value="ApaG-like"/>
    <property type="match status" value="1"/>
</dbReference>
<name>A0ABQ5V3I5_9PROT</name>
<dbReference type="Proteomes" id="UP001161390">
    <property type="component" value="Unassembled WGS sequence"/>
</dbReference>
<reference evidence="4" key="1">
    <citation type="journal article" date="2014" name="Int. J. Syst. Evol. Microbiol.">
        <title>Complete genome of a new Firmicutes species belonging to the dominant human colonic microbiota ('Ruminococcus bicirculans') reveals two chromosomes and a selective capacity to utilize plant glucans.</title>
        <authorList>
            <consortium name="NISC Comparative Sequencing Program"/>
            <person name="Wegmann U."/>
            <person name="Louis P."/>
            <person name="Goesmann A."/>
            <person name="Henrissat B."/>
            <person name="Duncan S.H."/>
            <person name="Flint H.J."/>
        </authorList>
    </citation>
    <scope>NUCLEOTIDE SEQUENCE</scope>
    <source>
        <strain evidence="4">NBRC 108216</strain>
    </source>
</reference>
<gene>
    <name evidence="2" type="primary">apaG</name>
    <name evidence="4" type="ORF">GCM10007854_17820</name>
</gene>
<proteinExistence type="inferred from homology"/>
<keyword evidence="5" id="KW-1185">Reference proteome</keyword>
<accession>A0ABQ5V3I5</accession>
<dbReference type="InterPro" id="IPR036767">
    <property type="entry name" value="ApaG_sf"/>
</dbReference>
<dbReference type="InterPro" id="IPR023065">
    <property type="entry name" value="Uncharacterised_ApaG"/>
</dbReference>
<dbReference type="PANTHER" id="PTHR14289">
    <property type="entry name" value="F-BOX ONLY PROTEIN 3"/>
    <property type="match status" value="1"/>
</dbReference>
<dbReference type="InterPro" id="IPR007474">
    <property type="entry name" value="ApaG_domain"/>
</dbReference>
<dbReference type="RefSeq" id="WP_371398688.1">
    <property type="nucleotide sequence ID" value="NZ_CP163424.1"/>
</dbReference>
<evidence type="ECO:0000313" key="5">
    <source>
        <dbReference type="Proteomes" id="UP001161390"/>
    </source>
</evidence>
<reference evidence="4" key="2">
    <citation type="submission" date="2023-01" db="EMBL/GenBank/DDBJ databases">
        <title>Draft genome sequence of Algimonas porphyrae strain NBRC 108216.</title>
        <authorList>
            <person name="Sun Q."/>
            <person name="Mori K."/>
        </authorList>
    </citation>
    <scope>NUCLEOTIDE SEQUENCE</scope>
    <source>
        <strain evidence="4">NBRC 108216</strain>
    </source>
</reference>
<dbReference type="PANTHER" id="PTHR14289:SF16">
    <property type="entry name" value="POLYMERASE DELTA-INTERACTING PROTEIN 2"/>
    <property type="match status" value="1"/>
</dbReference>
<dbReference type="NCBIfam" id="NF003967">
    <property type="entry name" value="PRK05461.1"/>
    <property type="match status" value="1"/>
</dbReference>
<protein>
    <recommendedName>
        <fullName evidence="1 2">Protein ApaG</fullName>
    </recommendedName>
</protein>
<dbReference type="PROSITE" id="PS51087">
    <property type="entry name" value="APAG"/>
    <property type="match status" value="1"/>
</dbReference>
<evidence type="ECO:0000256" key="1">
    <source>
        <dbReference type="ARBA" id="ARBA00017693"/>
    </source>
</evidence>
<dbReference type="Pfam" id="PF04379">
    <property type="entry name" value="DUF525"/>
    <property type="match status" value="1"/>
</dbReference>
<organism evidence="4 5">
    <name type="scientific">Algimonas porphyrae</name>
    <dbReference type="NCBI Taxonomy" id="1128113"/>
    <lineage>
        <taxon>Bacteria</taxon>
        <taxon>Pseudomonadati</taxon>
        <taxon>Pseudomonadota</taxon>
        <taxon>Alphaproteobacteria</taxon>
        <taxon>Maricaulales</taxon>
        <taxon>Robiginitomaculaceae</taxon>
        <taxon>Algimonas</taxon>
    </lineage>
</organism>